<evidence type="ECO:0000313" key="1">
    <source>
        <dbReference type="EMBL" id="EDM52204.1"/>
    </source>
</evidence>
<reference evidence="1 2" key="1">
    <citation type="submission" date="2007-03" db="EMBL/GenBank/DDBJ databases">
        <authorList>
            <person name="Fulton L."/>
            <person name="Clifton S."/>
            <person name="Fulton B."/>
            <person name="Xu J."/>
            <person name="Minx P."/>
            <person name="Pepin K.H."/>
            <person name="Johnson M."/>
            <person name="Thiruvilangam P."/>
            <person name="Bhonagiri V."/>
            <person name="Nash W.E."/>
            <person name="Mardis E.R."/>
            <person name="Wilson R.K."/>
        </authorList>
    </citation>
    <scope>NUCLEOTIDE SEQUENCE [LARGE SCALE GENOMIC DNA]</scope>
    <source>
        <strain evidence="1 2">ATCC 27560</strain>
    </source>
</reference>
<accession>A5Z4G1</accession>
<proteinExistence type="predicted"/>
<feature type="non-terminal residue" evidence="1">
    <location>
        <position position="50"/>
    </location>
</feature>
<dbReference type="HOGENOM" id="CLU_3128761_0_0_9"/>
<name>A5Z4G1_9FIRM</name>
<dbReference type="AlphaFoldDB" id="A5Z4G1"/>
<sequence>MVFGFWNNQISLVFALLGQSPVSFKSGGPWGVIQNLEPIFVGVGIHHSGE</sequence>
<gene>
    <name evidence="1" type="ORF">EUBVEN_00587</name>
</gene>
<evidence type="ECO:0000313" key="2">
    <source>
        <dbReference type="Proteomes" id="UP000006000"/>
    </source>
</evidence>
<comment type="caution">
    <text evidence="1">The sequence shown here is derived from an EMBL/GenBank/DDBJ whole genome shotgun (WGS) entry which is preliminary data.</text>
</comment>
<protein>
    <submittedName>
        <fullName evidence="1">Uncharacterized protein</fullName>
    </submittedName>
</protein>
<dbReference type="STRING" id="411463.EUBVEN_00587"/>
<dbReference type="EMBL" id="AAVL02000027">
    <property type="protein sequence ID" value="EDM52204.1"/>
    <property type="molecule type" value="Genomic_DNA"/>
</dbReference>
<reference evidence="1 2" key="2">
    <citation type="submission" date="2007-04" db="EMBL/GenBank/DDBJ databases">
        <title>Draft genome sequence of Eubacterium ventriosum (ATCC 27560).</title>
        <authorList>
            <person name="Sudarsanam P."/>
            <person name="Ley R."/>
            <person name="Guruge J."/>
            <person name="Turnbaugh P.J."/>
            <person name="Mahowald M."/>
            <person name="Liep D."/>
            <person name="Gordon J."/>
        </authorList>
    </citation>
    <scope>NUCLEOTIDE SEQUENCE [LARGE SCALE GENOMIC DNA]</scope>
    <source>
        <strain evidence="1 2">ATCC 27560</strain>
    </source>
</reference>
<organism evidence="1 2">
    <name type="scientific">Eubacterium ventriosum ATCC 27560</name>
    <dbReference type="NCBI Taxonomy" id="411463"/>
    <lineage>
        <taxon>Bacteria</taxon>
        <taxon>Bacillati</taxon>
        <taxon>Bacillota</taxon>
        <taxon>Clostridia</taxon>
        <taxon>Eubacteriales</taxon>
        <taxon>Eubacteriaceae</taxon>
        <taxon>Eubacterium</taxon>
    </lineage>
</organism>
<dbReference type="Proteomes" id="UP000006000">
    <property type="component" value="Unassembled WGS sequence"/>
</dbReference>